<evidence type="ECO:0000313" key="1">
    <source>
        <dbReference type="EMBL" id="KAJ1352999.1"/>
    </source>
</evidence>
<name>A0AAD5MSM9_PARTN</name>
<accession>A0AAD5MSM9</accession>
<reference evidence="1" key="1">
    <citation type="submission" date="2021-06" db="EMBL/GenBank/DDBJ databases">
        <title>Parelaphostrongylus tenuis whole genome reference sequence.</title>
        <authorList>
            <person name="Garwood T.J."/>
            <person name="Larsen P.A."/>
            <person name="Fountain-Jones N.M."/>
            <person name="Garbe J.R."/>
            <person name="Macchietto M.G."/>
            <person name="Kania S.A."/>
            <person name="Gerhold R.W."/>
            <person name="Richards J.E."/>
            <person name="Wolf T.M."/>
        </authorList>
    </citation>
    <scope>NUCLEOTIDE SEQUENCE</scope>
    <source>
        <strain evidence="1">MNPRO001-30</strain>
        <tissue evidence="1">Meninges</tissue>
    </source>
</reference>
<proteinExistence type="predicted"/>
<protein>
    <submittedName>
        <fullName evidence="1">Uncharacterized protein</fullName>
    </submittedName>
</protein>
<sequence>MCSLGRIEKYWRFNSSRPTVTQAEKEFDVSTAKAQLDVNLQKMSAVLIVPSR</sequence>
<dbReference type="Proteomes" id="UP001196413">
    <property type="component" value="Unassembled WGS sequence"/>
</dbReference>
<comment type="caution">
    <text evidence="1">The sequence shown here is derived from an EMBL/GenBank/DDBJ whole genome shotgun (WGS) entry which is preliminary data.</text>
</comment>
<keyword evidence="2" id="KW-1185">Reference proteome</keyword>
<evidence type="ECO:0000313" key="2">
    <source>
        <dbReference type="Proteomes" id="UP001196413"/>
    </source>
</evidence>
<gene>
    <name evidence="1" type="ORF">KIN20_009538</name>
</gene>
<dbReference type="EMBL" id="JAHQIW010001575">
    <property type="protein sequence ID" value="KAJ1352999.1"/>
    <property type="molecule type" value="Genomic_DNA"/>
</dbReference>
<organism evidence="1 2">
    <name type="scientific">Parelaphostrongylus tenuis</name>
    <name type="common">Meningeal worm</name>
    <dbReference type="NCBI Taxonomy" id="148309"/>
    <lineage>
        <taxon>Eukaryota</taxon>
        <taxon>Metazoa</taxon>
        <taxon>Ecdysozoa</taxon>
        <taxon>Nematoda</taxon>
        <taxon>Chromadorea</taxon>
        <taxon>Rhabditida</taxon>
        <taxon>Rhabditina</taxon>
        <taxon>Rhabditomorpha</taxon>
        <taxon>Strongyloidea</taxon>
        <taxon>Metastrongylidae</taxon>
        <taxon>Parelaphostrongylus</taxon>
    </lineage>
</organism>
<dbReference type="AlphaFoldDB" id="A0AAD5MSM9"/>